<evidence type="ECO:0000256" key="1">
    <source>
        <dbReference type="ARBA" id="ARBA00022729"/>
    </source>
</evidence>
<evidence type="ECO:0000313" key="4">
    <source>
        <dbReference type="EMBL" id="CAH3164837.1"/>
    </source>
</evidence>
<keyword evidence="1" id="KW-0732">Signal</keyword>
<keyword evidence="2" id="KW-1015">Disulfide bond</keyword>
<dbReference type="PANTHER" id="PTHR36191:SF4">
    <property type="entry name" value="VWFD DOMAIN-CONTAINING PROTEIN"/>
    <property type="match status" value="1"/>
</dbReference>
<accession>A0AAU9Y415</accession>
<comment type="caution">
    <text evidence="4">The sequence shown here is derived from an EMBL/GenBank/DDBJ whole genome shotgun (WGS) entry which is preliminary data.</text>
</comment>
<reference evidence="4 5" key="1">
    <citation type="submission" date="2022-05" db="EMBL/GenBank/DDBJ databases">
        <authorList>
            <consortium name="Genoscope - CEA"/>
            <person name="William W."/>
        </authorList>
    </citation>
    <scope>NUCLEOTIDE SEQUENCE [LARGE SCALE GENOMIC DNA]</scope>
</reference>
<evidence type="ECO:0000256" key="2">
    <source>
        <dbReference type="ARBA" id="ARBA00023157"/>
    </source>
</evidence>
<evidence type="ECO:0000313" key="5">
    <source>
        <dbReference type="Proteomes" id="UP001159428"/>
    </source>
</evidence>
<organism evidence="4 5">
    <name type="scientific">Pocillopora meandrina</name>
    <dbReference type="NCBI Taxonomy" id="46732"/>
    <lineage>
        <taxon>Eukaryota</taxon>
        <taxon>Metazoa</taxon>
        <taxon>Cnidaria</taxon>
        <taxon>Anthozoa</taxon>
        <taxon>Hexacorallia</taxon>
        <taxon>Scleractinia</taxon>
        <taxon>Astrocoeniina</taxon>
        <taxon>Pocilloporidae</taxon>
        <taxon>Pocillopora</taxon>
    </lineage>
</organism>
<gene>
    <name evidence="4" type="ORF">PMEA_00002444</name>
</gene>
<proteinExistence type="predicted"/>
<dbReference type="Pfam" id="PF23283">
    <property type="entry name" value="D8C_UMOD"/>
    <property type="match status" value="1"/>
</dbReference>
<dbReference type="EMBL" id="CALNXJ010000109">
    <property type="protein sequence ID" value="CAH3164837.1"/>
    <property type="molecule type" value="Genomic_DNA"/>
</dbReference>
<dbReference type="AlphaFoldDB" id="A0AAU9Y415"/>
<sequence length="122" mass="13590">DPCHHYSNLSEANRNTNHQAPESEPTLCDNKLLKGWYRFVGGAGTKMQTTDVPRNRCGTVKSGWLKTAHPSVEDGKVLRIVCFSSDCGDSRSIFVKNCGLYYIYELLAPQGCPKRFCGTDET</sequence>
<keyword evidence="5" id="KW-1185">Reference proteome</keyword>
<name>A0AAU9Y415_9CNID</name>
<dbReference type="PANTHER" id="PTHR36191">
    <property type="entry name" value="ENDO/EXONUCLEASE/PHOSPHATASE DOMAIN-CONTAINING PROTEIN-RELATED"/>
    <property type="match status" value="1"/>
</dbReference>
<evidence type="ECO:0000259" key="3">
    <source>
        <dbReference type="Pfam" id="PF23283"/>
    </source>
</evidence>
<feature type="domain" description="UMOD/GP2/OIT3-like D8C" evidence="3">
    <location>
        <begin position="39"/>
        <end position="117"/>
    </location>
</feature>
<protein>
    <recommendedName>
        <fullName evidence="3">UMOD/GP2/OIT3-like D8C domain-containing protein</fullName>
    </recommendedName>
</protein>
<dbReference type="InterPro" id="IPR057774">
    <property type="entry name" value="D8C_UMOD/GP2/OIT3-like"/>
</dbReference>
<feature type="non-terminal residue" evidence="4">
    <location>
        <position position="1"/>
    </location>
</feature>
<dbReference type="Proteomes" id="UP001159428">
    <property type="component" value="Unassembled WGS sequence"/>
</dbReference>